<dbReference type="OrthoDB" id="2352913at2"/>
<dbReference type="Proteomes" id="UP000297900">
    <property type="component" value="Unassembled WGS sequence"/>
</dbReference>
<evidence type="ECO:0000313" key="1">
    <source>
        <dbReference type="EMBL" id="TFE19889.1"/>
    </source>
</evidence>
<dbReference type="Pfam" id="PF08830">
    <property type="entry name" value="DUF1806"/>
    <property type="match status" value="1"/>
</dbReference>
<dbReference type="InterPro" id="IPR036492">
    <property type="entry name" value="YojF_sf"/>
</dbReference>
<gene>
    <name evidence="1" type="ORF">E2980_21785</name>
</gene>
<dbReference type="AlphaFoldDB" id="A0A4Y8LQA1"/>
<dbReference type="InterPro" id="IPR014934">
    <property type="entry name" value="DUF1806"/>
</dbReference>
<reference evidence="1 2" key="1">
    <citation type="submission" date="2019-03" db="EMBL/GenBank/DDBJ databases">
        <title>Cohnella endophytica sp. nov., a novel endophytic bacterium isolated from bark of Sonneratia apetala.</title>
        <authorList>
            <person name="Tuo L."/>
        </authorList>
    </citation>
    <scope>NUCLEOTIDE SEQUENCE [LARGE SCALE GENOMIC DNA]</scope>
    <source>
        <strain evidence="1 2">CCTCC AB 208254</strain>
    </source>
</reference>
<dbReference type="EMBL" id="SOMN01000046">
    <property type="protein sequence ID" value="TFE19889.1"/>
    <property type="molecule type" value="Genomic_DNA"/>
</dbReference>
<dbReference type="SUPFAM" id="SSF89442">
    <property type="entry name" value="Hypothetical protein YojF"/>
    <property type="match status" value="1"/>
</dbReference>
<organism evidence="1 2">
    <name type="scientific">Cohnella luojiensis</name>
    <dbReference type="NCBI Taxonomy" id="652876"/>
    <lineage>
        <taxon>Bacteria</taxon>
        <taxon>Bacillati</taxon>
        <taxon>Bacillota</taxon>
        <taxon>Bacilli</taxon>
        <taxon>Bacillales</taxon>
        <taxon>Paenibacillaceae</taxon>
        <taxon>Cohnella</taxon>
    </lineage>
</organism>
<keyword evidence="2" id="KW-1185">Reference proteome</keyword>
<name>A0A4Y8LQA1_9BACL</name>
<protein>
    <submittedName>
        <fullName evidence="1">DUF1806 family protein</fullName>
    </submittedName>
</protein>
<proteinExistence type="predicted"/>
<dbReference type="RefSeq" id="WP_135154359.1">
    <property type="nucleotide sequence ID" value="NZ_SOMN01000046.1"/>
</dbReference>
<evidence type="ECO:0000313" key="2">
    <source>
        <dbReference type="Proteomes" id="UP000297900"/>
    </source>
</evidence>
<sequence>MQLINQSEVQRRIDALKDEDLYIHLEMTTGAYAAHLDSSKHPAATFITNAIIRYSHGSISGSGPYRVGLKMMQGWVYSEGLTHYEESETSRLILAGHDSQGKLIVSLQLSRKPFGRGVEE</sequence>
<comment type="caution">
    <text evidence="1">The sequence shown here is derived from an EMBL/GenBank/DDBJ whole genome shotgun (WGS) entry which is preliminary data.</text>
</comment>
<accession>A0A4Y8LQA1</accession>
<dbReference type="Gene3D" id="2.70.180.10">
    <property type="entry name" value="Hypothetical protein YojF"/>
    <property type="match status" value="1"/>
</dbReference>